<dbReference type="Pfam" id="PF00005">
    <property type="entry name" value="ABC_tran"/>
    <property type="match status" value="2"/>
</dbReference>
<dbReference type="InterPro" id="IPR027417">
    <property type="entry name" value="P-loop_NTPase"/>
</dbReference>
<evidence type="ECO:0000313" key="4">
    <source>
        <dbReference type="EMBL" id="KAK7684615.1"/>
    </source>
</evidence>
<dbReference type="EMBL" id="JASBNA010000024">
    <property type="protein sequence ID" value="KAK7684615.1"/>
    <property type="molecule type" value="Genomic_DNA"/>
</dbReference>
<dbReference type="InterPro" id="IPR003593">
    <property type="entry name" value="AAA+_ATPase"/>
</dbReference>
<sequence>MLIARRLCSQFKPADRCLIRIKDALFQAGVGSKDNPVFGKPIEKFEAYKPGDGTEQESLWAVTGPAKSLFLNVLAGKYIPNPPLSRQYPFMAKTYRYDQVQFLNFRELSGLDSVHMSARYESYSYKGVLEMSDDVNCVKNYITGNNNYNKNKDGEDEEYVKKLMNYFNLDHLSGKWINSLSNGQMRRARIAKALIGNPSLLIIDDPFLGLDPEATELVSQSLYKVSQELSTGIIIGLRMQDKAPEWISHLCYITEEEGLKVSGPISEIKPKIENELKQVSKLHSQHEKSLRLQESQLEAINNDHLCPDSIPHIEFKGASVVYRGLPVLENFYWKVEKGSNWRILGNNGTGKTTLLSLVTADHPQSWRSVVSINGTVRKTGNGISFFDVNNKIGISSPELHALVPSSSRTMYEIIYNGLVKDVGNSNFQFRGDPAKIDPFGMHILDKFQDRLSLNGNKLFGELSISDQKLCLFLRAIIKNPEILILDEAFSCMDDEAIMARCHEVVDHELKHTTVLAIGHIDWEIPQCNYLLKLTGDNNRSYQLMKYL</sequence>
<organism evidence="4 5">
    <name type="scientific">Cerrena zonata</name>
    <dbReference type="NCBI Taxonomy" id="2478898"/>
    <lineage>
        <taxon>Eukaryota</taxon>
        <taxon>Fungi</taxon>
        <taxon>Dikarya</taxon>
        <taxon>Basidiomycota</taxon>
        <taxon>Agaricomycotina</taxon>
        <taxon>Agaricomycetes</taxon>
        <taxon>Polyporales</taxon>
        <taxon>Cerrenaceae</taxon>
        <taxon>Cerrena</taxon>
    </lineage>
</organism>
<comment type="caution">
    <text evidence="4">The sequence shown here is derived from an EMBL/GenBank/DDBJ whole genome shotgun (WGS) entry which is preliminary data.</text>
</comment>
<dbReference type="AlphaFoldDB" id="A0AAW0FTG4"/>
<dbReference type="SMART" id="SM00382">
    <property type="entry name" value="AAA"/>
    <property type="match status" value="2"/>
</dbReference>
<feature type="domain" description="ABC transporter" evidence="3">
    <location>
        <begin position="313"/>
        <end position="547"/>
    </location>
</feature>
<evidence type="ECO:0000256" key="2">
    <source>
        <dbReference type="ARBA" id="ARBA00022840"/>
    </source>
</evidence>
<evidence type="ECO:0000259" key="3">
    <source>
        <dbReference type="PROSITE" id="PS50893"/>
    </source>
</evidence>
<dbReference type="Gene3D" id="3.40.50.300">
    <property type="entry name" value="P-loop containing nucleotide triphosphate hydrolases"/>
    <property type="match status" value="2"/>
</dbReference>
<keyword evidence="2" id="KW-0067">ATP-binding</keyword>
<dbReference type="PANTHER" id="PTHR43514:SF4">
    <property type="entry name" value="ABC TRANSPORTER I FAMILY MEMBER 10"/>
    <property type="match status" value="1"/>
</dbReference>
<keyword evidence="5" id="KW-1185">Reference proteome</keyword>
<dbReference type="GO" id="GO:0005739">
    <property type="term" value="C:mitochondrion"/>
    <property type="evidence" value="ECO:0007669"/>
    <property type="project" value="TreeGrafter"/>
</dbReference>
<dbReference type="InterPro" id="IPR003439">
    <property type="entry name" value="ABC_transporter-like_ATP-bd"/>
</dbReference>
<dbReference type="PROSITE" id="PS50893">
    <property type="entry name" value="ABC_TRANSPORTER_2"/>
    <property type="match status" value="2"/>
</dbReference>
<evidence type="ECO:0000313" key="5">
    <source>
        <dbReference type="Proteomes" id="UP001385951"/>
    </source>
</evidence>
<dbReference type="Proteomes" id="UP001385951">
    <property type="component" value="Unassembled WGS sequence"/>
</dbReference>
<evidence type="ECO:0000256" key="1">
    <source>
        <dbReference type="ARBA" id="ARBA00022741"/>
    </source>
</evidence>
<dbReference type="GO" id="GO:0005524">
    <property type="term" value="F:ATP binding"/>
    <property type="evidence" value="ECO:0007669"/>
    <property type="project" value="UniProtKB-KW"/>
</dbReference>
<reference evidence="4 5" key="1">
    <citation type="submission" date="2022-09" db="EMBL/GenBank/DDBJ databases">
        <authorList>
            <person name="Palmer J.M."/>
        </authorList>
    </citation>
    <scope>NUCLEOTIDE SEQUENCE [LARGE SCALE GENOMIC DNA]</scope>
    <source>
        <strain evidence="4 5">DSM 7382</strain>
    </source>
</reference>
<dbReference type="PANTHER" id="PTHR43514">
    <property type="entry name" value="ABC TRANSPORTER I FAMILY MEMBER 10"/>
    <property type="match status" value="1"/>
</dbReference>
<feature type="domain" description="ABC transporter" evidence="3">
    <location>
        <begin position="19"/>
        <end position="280"/>
    </location>
</feature>
<dbReference type="GO" id="GO:0016887">
    <property type="term" value="F:ATP hydrolysis activity"/>
    <property type="evidence" value="ECO:0007669"/>
    <property type="project" value="InterPro"/>
</dbReference>
<name>A0AAW0FTG4_9APHY</name>
<proteinExistence type="predicted"/>
<protein>
    <recommendedName>
        <fullName evidence="3">ABC transporter domain-containing protein</fullName>
    </recommendedName>
</protein>
<keyword evidence="1" id="KW-0547">Nucleotide-binding</keyword>
<dbReference type="InterPro" id="IPR050334">
    <property type="entry name" value="Molybdenum_import_ModC"/>
</dbReference>
<dbReference type="SUPFAM" id="SSF52540">
    <property type="entry name" value="P-loop containing nucleoside triphosphate hydrolases"/>
    <property type="match status" value="2"/>
</dbReference>
<gene>
    <name evidence="4" type="ORF">QCA50_012196</name>
</gene>
<accession>A0AAW0FTG4</accession>